<keyword evidence="7" id="KW-0325">Glycoprotein</keyword>
<evidence type="ECO:0000256" key="8">
    <source>
        <dbReference type="PROSITE-ProRule" id="PRU01193"/>
    </source>
</evidence>
<dbReference type="Pfam" id="PF01595">
    <property type="entry name" value="CNNM"/>
    <property type="match status" value="1"/>
</dbReference>
<evidence type="ECO:0000256" key="3">
    <source>
        <dbReference type="ARBA" id="ARBA00022737"/>
    </source>
</evidence>
<keyword evidence="4 8" id="KW-1133">Transmembrane helix</keyword>
<feature type="domain" description="CNNM transmembrane" evidence="11">
    <location>
        <begin position="31"/>
        <end position="205"/>
    </location>
</feature>
<sequence length="474" mass="51754">MHAINAFQIIRTVTSSSSSSNSMLGAEIEFGSAKFYVYVGISCFLVIFAGIMSGLTLGLMSLGLVELEILQRSGTPPRRNKQKQHQLLVTLLLCNAASMEALPIYLDKIFNQVVAIVLSVTFVLFFGEVIPQAISTRYGLAMGSSFIWLVRILMIICYPIAYPIGKLLDLVLGHNDALFRRAQLKALVSIHGLEAGKGGELTHDETTIINGALDLTEKTAEEAMTPIESTFSLDVNSKLDWEVMGKILARGHSRVPVYSGNPRNIIGLLLIKNLLTVRSETETPVSAVSIRRIPRVPADMPLYDILNEFQKGGSHMAAVVKTKGKSRKTPTLEEEPKYSGKPENIAIDVEKSPRVTTTQTFAKQGDAGPNGVPYSTEDIEEGEVIGIITLEDVFEELLQEEIVDETDEFVDVHKRIRVVAAAAASYVARTPSFRRLTAGGQNKQALSPKKSGEDASASSKLPRALVEPLLLKET</sequence>
<protein>
    <recommendedName>
        <fullName evidence="11">CNNM transmembrane domain-containing protein</fullName>
    </recommendedName>
</protein>
<organism evidence="12 13">
    <name type="scientific">Centaurea solstitialis</name>
    <name type="common">yellow star-thistle</name>
    <dbReference type="NCBI Taxonomy" id="347529"/>
    <lineage>
        <taxon>Eukaryota</taxon>
        <taxon>Viridiplantae</taxon>
        <taxon>Streptophyta</taxon>
        <taxon>Embryophyta</taxon>
        <taxon>Tracheophyta</taxon>
        <taxon>Spermatophyta</taxon>
        <taxon>Magnoliopsida</taxon>
        <taxon>eudicotyledons</taxon>
        <taxon>Gunneridae</taxon>
        <taxon>Pentapetalae</taxon>
        <taxon>asterids</taxon>
        <taxon>campanulids</taxon>
        <taxon>Asterales</taxon>
        <taxon>Asteraceae</taxon>
        <taxon>Carduoideae</taxon>
        <taxon>Cardueae</taxon>
        <taxon>Centaureinae</taxon>
        <taxon>Centaurea</taxon>
    </lineage>
</organism>
<keyword evidence="6 8" id="KW-0472">Membrane</keyword>
<dbReference type="GO" id="GO:0030026">
    <property type="term" value="P:intracellular manganese ion homeostasis"/>
    <property type="evidence" value="ECO:0007669"/>
    <property type="project" value="TreeGrafter"/>
</dbReference>
<comment type="caution">
    <text evidence="12">The sequence shown here is derived from an EMBL/GenBank/DDBJ whole genome shotgun (WGS) entry which is preliminary data.</text>
</comment>
<keyword evidence="13" id="KW-1185">Reference proteome</keyword>
<evidence type="ECO:0000256" key="2">
    <source>
        <dbReference type="ARBA" id="ARBA00022692"/>
    </source>
</evidence>
<evidence type="ECO:0000256" key="10">
    <source>
        <dbReference type="SAM" id="Phobius"/>
    </source>
</evidence>
<evidence type="ECO:0000313" key="13">
    <source>
        <dbReference type="Proteomes" id="UP001172457"/>
    </source>
</evidence>
<dbReference type="GO" id="GO:0010960">
    <property type="term" value="P:magnesium ion homeostasis"/>
    <property type="evidence" value="ECO:0007669"/>
    <property type="project" value="InterPro"/>
</dbReference>
<dbReference type="PANTHER" id="PTHR12064:SF97">
    <property type="entry name" value="METAL TRANSPORTER CNNM-5"/>
    <property type="match status" value="1"/>
</dbReference>
<keyword evidence="5" id="KW-0129">CBS domain</keyword>
<evidence type="ECO:0000256" key="5">
    <source>
        <dbReference type="ARBA" id="ARBA00023122"/>
    </source>
</evidence>
<feature type="region of interest" description="Disordered" evidence="9">
    <location>
        <begin position="437"/>
        <end position="460"/>
    </location>
</feature>
<dbReference type="FunFam" id="3.10.580.10:FF:000021">
    <property type="entry name" value="DUF21 domain-containing protein At4g14240-like"/>
    <property type="match status" value="1"/>
</dbReference>
<name>A0AA38W4I2_9ASTR</name>
<evidence type="ECO:0000256" key="1">
    <source>
        <dbReference type="ARBA" id="ARBA00004141"/>
    </source>
</evidence>
<feature type="transmembrane region" description="Helical" evidence="10">
    <location>
        <begin position="138"/>
        <end position="161"/>
    </location>
</feature>
<evidence type="ECO:0000256" key="4">
    <source>
        <dbReference type="ARBA" id="ARBA00022989"/>
    </source>
</evidence>
<dbReference type="InterPro" id="IPR046342">
    <property type="entry name" value="CBS_dom_sf"/>
</dbReference>
<dbReference type="EMBL" id="JARYMX010000008">
    <property type="protein sequence ID" value="KAJ9538460.1"/>
    <property type="molecule type" value="Genomic_DNA"/>
</dbReference>
<dbReference type="PROSITE" id="PS51846">
    <property type="entry name" value="CNNM"/>
    <property type="match status" value="1"/>
</dbReference>
<dbReference type="Proteomes" id="UP001172457">
    <property type="component" value="Chromosome 8"/>
</dbReference>
<gene>
    <name evidence="12" type="ORF">OSB04_031193</name>
</gene>
<dbReference type="SUPFAM" id="SSF54631">
    <property type="entry name" value="CBS-domain pair"/>
    <property type="match status" value="1"/>
</dbReference>
<dbReference type="AlphaFoldDB" id="A0AA38W4I2"/>
<dbReference type="InterPro" id="IPR002550">
    <property type="entry name" value="CNNM"/>
</dbReference>
<reference evidence="12" key="1">
    <citation type="submission" date="2023-03" db="EMBL/GenBank/DDBJ databases">
        <title>Chromosome-scale reference genome and RAD-based genetic map of yellow starthistle (Centaurea solstitialis) reveal putative structural variation and QTLs associated with invader traits.</title>
        <authorList>
            <person name="Reatini B."/>
            <person name="Cang F.A."/>
            <person name="Jiang Q."/>
            <person name="Mckibben M.T.W."/>
            <person name="Barker M.S."/>
            <person name="Rieseberg L.H."/>
            <person name="Dlugosch K.M."/>
        </authorList>
    </citation>
    <scope>NUCLEOTIDE SEQUENCE</scope>
    <source>
        <strain evidence="12">CAN-66</strain>
        <tissue evidence="12">Leaf</tissue>
    </source>
</reference>
<feature type="transmembrane region" description="Helical" evidence="10">
    <location>
        <begin position="112"/>
        <end position="131"/>
    </location>
</feature>
<evidence type="ECO:0000259" key="11">
    <source>
        <dbReference type="PROSITE" id="PS51846"/>
    </source>
</evidence>
<dbReference type="CDD" id="cd04590">
    <property type="entry name" value="CBS_pair_CorC_HlyC_assoc"/>
    <property type="match status" value="1"/>
</dbReference>
<proteinExistence type="predicted"/>
<comment type="subcellular location">
    <subcellularLocation>
        <location evidence="1">Membrane</location>
        <topology evidence="1">Multi-pass membrane protein</topology>
    </subcellularLocation>
</comment>
<dbReference type="GO" id="GO:0005737">
    <property type="term" value="C:cytoplasm"/>
    <property type="evidence" value="ECO:0007669"/>
    <property type="project" value="TreeGrafter"/>
</dbReference>
<keyword evidence="2 8" id="KW-0812">Transmembrane</keyword>
<feature type="transmembrane region" description="Helical" evidence="10">
    <location>
        <begin position="35"/>
        <end position="65"/>
    </location>
</feature>
<dbReference type="PANTHER" id="PTHR12064">
    <property type="entry name" value="METAL TRANSPORTER CNNM"/>
    <property type="match status" value="1"/>
</dbReference>
<dbReference type="GO" id="GO:0016020">
    <property type="term" value="C:membrane"/>
    <property type="evidence" value="ECO:0007669"/>
    <property type="project" value="UniProtKB-SubCell"/>
</dbReference>
<evidence type="ECO:0000313" key="12">
    <source>
        <dbReference type="EMBL" id="KAJ9538460.1"/>
    </source>
</evidence>
<evidence type="ECO:0000256" key="7">
    <source>
        <dbReference type="ARBA" id="ARBA00023180"/>
    </source>
</evidence>
<accession>A0AA38W4I2</accession>
<dbReference type="InterPro" id="IPR044751">
    <property type="entry name" value="Ion_transp-like_CBS"/>
</dbReference>
<dbReference type="InterPro" id="IPR045095">
    <property type="entry name" value="ACDP"/>
</dbReference>
<evidence type="ECO:0000256" key="9">
    <source>
        <dbReference type="SAM" id="MobiDB-lite"/>
    </source>
</evidence>
<dbReference type="Gene3D" id="3.10.580.10">
    <property type="entry name" value="CBS-domain"/>
    <property type="match status" value="2"/>
</dbReference>
<evidence type="ECO:0000256" key="6">
    <source>
        <dbReference type="ARBA" id="ARBA00023136"/>
    </source>
</evidence>
<keyword evidence="3" id="KW-0677">Repeat</keyword>